<organism evidence="2 3">
    <name type="scientific">Blyttiomyces helicus</name>
    <dbReference type="NCBI Taxonomy" id="388810"/>
    <lineage>
        <taxon>Eukaryota</taxon>
        <taxon>Fungi</taxon>
        <taxon>Fungi incertae sedis</taxon>
        <taxon>Chytridiomycota</taxon>
        <taxon>Chytridiomycota incertae sedis</taxon>
        <taxon>Chytridiomycetes</taxon>
        <taxon>Chytridiomycetes incertae sedis</taxon>
        <taxon>Blyttiomyces</taxon>
    </lineage>
</organism>
<dbReference type="EMBL" id="KZ994902">
    <property type="protein sequence ID" value="RKO91787.1"/>
    <property type="molecule type" value="Genomic_DNA"/>
</dbReference>
<accession>A0A4V1IRZ6</accession>
<evidence type="ECO:0000313" key="2">
    <source>
        <dbReference type="EMBL" id="RKO91787.1"/>
    </source>
</evidence>
<feature type="region of interest" description="Disordered" evidence="1">
    <location>
        <begin position="1"/>
        <end position="23"/>
    </location>
</feature>
<reference evidence="3" key="1">
    <citation type="journal article" date="2018" name="Nat. Microbiol.">
        <title>Leveraging single-cell genomics to expand the fungal tree of life.</title>
        <authorList>
            <person name="Ahrendt S.R."/>
            <person name="Quandt C.A."/>
            <person name="Ciobanu D."/>
            <person name="Clum A."/>
            <person name="Salamov A."/>
            <person name="Andreopoulos B."/>
            <person name="Cheng J.F."/>
            <person name="Woyke T."/>
            <person name="Pelin A."/>
            <person name="Henrissat B."/>
            <person name="Reynolds N.K."/>
            <person name="Benny G.L."/>
            <person name="Smith M.E."/>
            <person name="James T.Y."/>
            <person name="Grigoriev I.V."/>
        </authorList>
    </citation>
    <scope>NUCLEOTIDE SEQUENCE [LARGE SCALE GENOMIC DNA]</scope>
</reference>
<name>A0A4V1IRZ6_9FUNG</name>
<evidence type="ECO:0000313" key="3">
    <source>
        <dbReference type="Proteomes" id="UP000269721"/>
    </source>
</evidence>
<sequence length="248" mass="26876">MHYNNSSKLGTRPSPPPMETLLDSRRQHHPCSICYLEAPGTPFCPHVSDAQKLVERKRSSGESLERGVKLGVAVAEEELHSRDIPSSSPPWSKCLGRGGARLDAFQWWLLDSDAATTRAPEKASFENYNPSSLSVTIGDGRKVPTPNIDNHRPFTYSAPSSTSHIESIFTPAPDITTFGLHITLIATPLISTGSLADDGIRTTSSRTRAKLLNQTTGGLVGVGPQKGRQYILDSSPLDTCSSDHINTE</sequence>
<protein>
    <submittedName>
        <fullName evidence="2">Uncharacterized protein</fullName>
    </submittedName>
</protein>
<gene>
    <name evidence="2" type="ORF">BDK51DRAFT_49592</name>
</gene>
<dbReference type="AlphaFoldDB" id="A0A4V1IRZ6"/>
<proteinExistence type="predicted"/>
<keyword evidence="3" id="KW-1185">Reference proteome</keyword>
<dbReference type="Proteomes" id="UP000269721">
    <property type="component" value="Unassembled WGS sequence"/>
</dbReference>
<evidence type="ECO:0000256" key="1">
    <source>
        <dbReference type="SAM" id="MobiDB-lite"/>
    </source>
</evidence>